<gene>
    <name evidence="1" type="ORF">Pdw03_1420</name>
</gene>
<dbReference type="GeneID" id="26232415"/>
<dbReference type="VEuPathDB" id="FungiDB:PDIP_40970"/>
<dbReference type="AlphaFoldDB" id="A0A7T7BNQ4"/>
<dbReference type="EMBL" id="CP060778">
    <property type="protein sequence ID" value="QQK46522.1"/>
    <property type="molecule type" value="Genomic_DNA"/>
</dbReference>
<protein>
    <submittedName>
        <fullName evidence="1">Uncharacterized protein</fullName>
    </submittedName>
</protein>
<evidence type="ECO:0000313" key="1">
    <source>
        <dbReference type="EMBL" id="QQK46522.1"/>
    </source>
</evidence>
<reference evidence="1 2" key="1">
    <citation type="submission" date="2020-08" db="EMBL/GenBank/DDBJ databases">
        <title>The completed genome sequence of the pathogenic ascomycete fungus Penicillium digitatum.</title>
        <authorList>
            <person name="Wang M."/>
        </authorList>
    </citation>
    <scope>NUCLEOTIDE SEQUENCE [LARGE SCALE GENOMIC DNA]</scope>
    <source>
        <strain evidence="1 2">PdW03</strain>
    </source>
</reference>
<dbReference type="RefSeq" id="XP_065957624.1">
    <property type="nucleotide sequence ID" value="XM_066099897.1"/>
</dbReference>
<name>A0A7T7BNQ4_PENDI</name>
<dbReference type="Proteomes" id="UP000595662">
    <property type="component" value="Chromosome 5"/>
</dbReference>
<sequence length="207" mass="23751">MEPNTSENEDKTSKLDEGQIWVKPCHAATRKLIALLLSRSNQRKLHITIAELDLSSSETPEYGPRFVEPFPRDQLREYIVRERPWDGFDICDENALHSSLDNFLGIDTPHHFLDEDNELGSVYAPQWQWKLISWTTTKDKAQPHINAFVVDSQPHRVGRLNSGEVSLAYGLIAKRRIEDESNDHRYIPITVISASDFPTPYPSDLAR</sequence>
<accession>A0A7T7BNQ4</accession>
<proteinExistence type="predicted"/>
<organism evidence="1 2">
    <name type="scientific">Penicillium digitatum</name>
    <name type="common">Green mold</name>
    <dbReference type="NCBI Taxonomy" id="36651"/>
    <lineage>
        <taxon>Eukaryota</taxon>
        <taxon>Fungi</taxon>
        <taxon>Dikarya</taxon>
        <taxon>Ascomycota</taxon>
        <taxon>Pezizomycotina</taxon>
        <taxon>Eurotiomycetes</taxon>
        <taxon>Eurotiomycetidae</taxon>
        <taxon>Eurotiales</taxon>
        <taxon>Aspergillaceae</taxon>
        <taxon>Penicillium</taxon>
    </lineage>
</organism>
<evidence type="ECO:0000313" key="2">
    <source>
        <dbReference type="Proteomes" id="UP000595662"/>
    </source>
</evidence>